<dbReference type="EMBL" id="CH473983">
    <property type="protein sequence ID" value="EDM00378.1"/>
    <property type="molecule type" value="Genomic_DNA"/>
</dbReference>
<evidence type="ECO:0000313" key="1">
    <source>
        <dbReference type="EMBL" id="EDM00378.1"/>
    </source>
</evidence>
<organism evidence="1 2">
    <name type="scientific">Rattus norvegicus</name>
    <name type="common">Rat</name>
    <dbReference type="NCBI Taxonomy" id="10116"/>
    <lineage>
        <taxon>Eukaryota</taxon>
        <taxon>Metazoa</taxon>
        <taxon>Chordata</taxon>
        <taxon>Craniata</taxon>
        <taxon>Vertebrata</taxon>
        <taxon>Euteleostomi</taxon>
        <taxon>Mammalia</taxon>
        <taxon>Eutheria</taxon>
        <taxon>Euarchontoglires</taxon>
        <taxon>Glires</taxon>
        <taxon>Rodentia</taxon>
        <taxon>Myomorpha</taxon>
        <taxon>Muroidea</taxon>
        <taxon>Muridae</taxon>
        <taxon>Murinae</taxon>
        <taxon>Rattus</taxon>
    </lineage>
</organism>
<name>A6JF82_RAT</name>
<dbReference type="Proteomes" id="UP000234681">
    <property type="component" value="Chromosome 3"/>
</dbReference>
<accession>A6JF82</accession>
<evidence type="ECO:0000313" key="2">
    <source>
        <dbReference type="Proteomes" id="UP000234681"/>
    </source>
</evidence>
<proteinExistence type="predicted"/>
<gene>
    <name evidence="1" type="ORF">rCG_37701</name>
</gene>
<dbReference type="AlphaFoldDB" id="A6JF82"/>
<protein>
    <submittedName>
        <fullName evidence="1">RCG37701</fullName>
    </submittedName>
</protein>
<reference evidence="1 2" key="1">
    <citation type="submission" date="2005-09" db="EMBL/GenBank/DDBJ databases">
        <authorList>
            <person name="Mural R.J."/>
            <person name="Li P.W."/>
            <person name="Adams M.D."/>
            <person name="Amanatides P.G."/>
            <person name="Baden-Tillson H."/>
            <person name="Barnstead M."/>
            <person name="Chin S.H."/>
            <person name="Dew I."/>
            <person name="Evans C.A."/>
            <person name="Ferriera S."/>
            <person name="Flanigan M."/>
            <person name="Fosler C."/>
            <person name="Glodek A."/>
            <person name="Gu Z."/>
            <person name="Holt R.A."/>
            <person name="Jennings D."/>
            <person name="Kraft C.L."/>
            <person name="Lu F."/>
            <person name="Nguyen T."/>
            <person name="Nusskern D.R."/>
            <person name="Pfannkoch C.M."/>
            <person name="Sitter C."/>
            <person name="Sutton G.G."/>
            <person name="Venter J.C."/>
            <person name="Wang Z."/>
            <person name="Woodage T."/>
            <person name="Zheng X.H."/>
            <person name="Zhong F."/>
        </authorList>
    </citation>
    <scope>NUCLEOTIDE SEQUENCE [LARGE SCALE GENOMIC DNA]</scope>
    <source>
        <strain>BN</strain>
        <strain evidence="2">Sprague-Dawley</strain>
    </source>
</reference>
<sequence length="59" mass="6618">MTQNVSVLLLSPIRRCWQQHRVQATTAPTEPTILKTEEGAMMSAVLTDYQESKLRAGET</sequence>